<dbReference type="EMBL" id="JAFJZO010000031">
    <property type="protein sequence ID" value="KAG5497761.1"/>
    <property type="molecule type" value="Genomic_DNA"/>
</dbReference>
<dbReference type="AlphaFoldDB" id="A0A836HRE0"/>
<protein>
    <recommendedName>
        <fullName evidence="9">Nodulin-like domain-containing protein</fullName>
    </recommendedName>
</protein>
<evidence type="ECO:0000256" key="4">
    <source>
        <dbReference type="ARBA" id="ARBA00023136"/>
    </source>
</evidence>
<feature type="transmembrane region" description="Helical" evidence="6">
    <location>
        <begin position="169"/>
        <end position="192"/>
    </location>
</feature>
<feature type="transmembrane region" description="Helical" evidence="6">
    <location>
        <begin position="198"/>
        <end position="218"/>
    </location>
</feature>
<proteinExistence type="predicted"/>
<feature type="compositionally biased region" description="Basic and acidic residues" evidence="5">
    <location>
        <begin position="620"/>
        <end position="632"/>
    </location>
</feature>
<dbReference type="InterPro" id="IPR036259">
    <property type="entry name" value="MFS_trans_sf"/>
</dbReference>
<feature type="transmembrane region" description="Helical" evidence="6">
    <location>
        <begin position="79"/>
        <end position="98"/>
    </location>
</feature>
<dbReference type="PANTHER" id="PTHR21576:SF157">
    <property type="entry name" value="NODULIN-LIKE DOMAIN-CONTAINING PROTEIN"/>
    <property type="match status" value="1"/>
</dbReference>
<dbReference type="PANTHER" id="PTHR21576">
    <property type="entry name" value="UNCHARACTERIZED NODULIN-LIKE PROTEIN"/>
    <property type="match status" value="1"/>
</dbReference>
<feature type="transmembrane region" description="Helical" evidence="6">
    <location>
        <begin position="40"/>
        <end position="59"/>
    </location>
</feature>
<keyword evidence="2 6" id="KW-0812">Transmembrane</keyword>
<evidence type="ECO:0000313" key="8">
    <source>
        <dbReference type="Proteomes" id="UP000674318"/>
    </source>
</evidence>
<keyword evidence="8" id="KW-1185">Reference proteome</keyword>
<keyword evidence="4 6" id="KW-0472">Membrane</keyword>
<feature type="transmembrane region" description="Helical" evidence="6">
    <location>
        <begin position="105"/>
        <end position="126"/>
    </location>
</feature>
<dbReference type="SUPFAM" id="SSF103473">
    <property type="entry name" value="MFS general substrate transporter"/>
    <property type="match status" value="2"/>
</dbReference>
<accession>A0A836HRE0</accession>
<evidence type="ECO:0000256" key="2">
    <source>
        <dbReference type="ARBA" id="ARBA00022692"/>
    </source>
</evidence>
<dbReference type="RefSeq" id="XP_067755229.1">
    <property type="nucleotide sequence ID" value="XM_067900023.1"/>
</dbReference>
<evidence type="ECO:0008006" key="9">
    <source>
        <dbReference type="Google" id="ProtNLM"/>
    </source>
</evidence>
<evidence type="ECO:0000256" key="5">
    <source>
        <dbReference type="SAM" id="MobiDB-lite"/>
    </source>
</evidence>
<organism evidence="7 8">
    <name type="scientific">Porcisia hertigi</name>
    <dbReference type="NCBI Taxonomy" id="2761500"/>
    <lineage>
        <taxon>Eukaryota</taxon>
        <taxon>Discoba</taxon>
        <taxon>Euglenozoa</taxon>
        <taxon>Kinetoplastea</taxon>
        <taxon>Metakinetoplastina</taxon>
        <taxon>Trypanosomatida</taxon>
        <taxon>Trypanosomatidae</taxon>
        <taxon>Leishmaniinae</taxon>
        <taxon>Porcisia</taxon>
    </lineage>
</organism>
<dbReference type="Pfam" id="PF07690">
    <property type="entry name" value="MFS_1"/>
    <property type="match status" value="1"/>
</dbReference>
<evidence type="ECO:0000313" key="7">
    <source>
        <dbReference type="EMBL" id="KAG5497761.1"/>
    </source>
</evidence>
<feature type="transmembrane region" description="Helical" evidence="6">
    <location>
        <begin position="494"/>
        <end position="516"/>
    </location>
</feature>
<dbReference type="InterPro" id="IPR011701">
    <property type="entry name" value="MFS"/>
</dbReference>
<feature type="transmembrane region" description="Helical" evidence="6">
    <location>
        <begin position="394"/>
        <end position="419"/>
    </location>
</feature>
<keyword evidence="3 6" id="KW-1133">Transmembrane helix</keyword>
<evidence type="ECO:0000256" key="6">
    <source>
        <dbReference type="SAM" id="Phobius"/>
    </source>
</evidence>
<feature type="transmembrane region" description="Helical" evidence="6">
    <location>
        <begin position="290"/>
        <end position="310"/>
    </location>
</feature>
<dbReference type="Gene3D" id="1.20.1250.20">
    <property type="entry name" value="MFS general substrate transporter like domains"/>
    <property type="match status" value="1"/>
</dbReference>
<dbReference type="KEGG" id="phet:94290100"/>
<feature type="transmembrane region" description="Helical" evidence="6">
    <location>
        <begin position="138"/>
        <end position="162"/>
    </location>
</feature>
<dbReference type="GO" id="GO:0016020">
    <property type="term" value="C:membrane"/>
    <property type="evidence" value="ECO:0007669"/>
    <property type="project" value="UniProtKB-SubCell"/>
</dbReference>
<feature type="transmembrane region" description="Helical" evidence="6">
    <location>
        <begin position="258"/>
        <end position="284"/>
    </location>
</feature>
<dbReference type="Proteomes" id="UP000674318">
    <property type="component" value="Unassembled WGS sequence"/>
</dbReference>
<reference evidence="7 8" key="1">
    <citation type="submission" date="2021-02" db="EMBL/GenBank/DDBJ databases">
        <title>Porcisia hertigi Genome sequencing and assembly.</title>
        <authorList>
            <person name="Almutairi H."/>
            <person name="Gatherer D."/>
        </authorList>
    </citation>
    <scope>NUCLEOTIDE SEQUENCE [LARGE SCALE GENOMIC DNA]</scope>
    <source>
        <strain evidence="7 8">C119</strain>
    </source>
</reference>
<comment type="subcellular location">
    <subcellularLocation>
        <location evidence="1">Membrane</location>
        <topology evidence="1">Multi-pass membrane protein</topology>
    </subcellularLocation>
</comment>
<sequence>MSVAEEVYAEGRHSLQETRSSQKQWFRPSKSITINEPKRFFMLLIGVYACICTSTTYVYNLFSGQLQEKYNFTQEQMSVINTMSNIIGIVVFPLAGVYDYYGPRPLFLIGMVFLPIGGILFGLAFADAVDGSVMRFTIFSSLLGVGTAMFDIAGLMTILSVFPSSRGAVIGVMKTFIGLGSAIFGAIQLGFFENDITGFFFFLSAFSALVGLFCTIFVELPPYQLTGYEEKYLTDAEKAKKLSTKRAYLEKVPSPRRFVYGFVLVALLIVFLPMQSTLVAYMQLGHPYKLTFAWVTIGVVALYSIIALPYRWLDVGSANIVEQLPEENDSRAVAIAAAPGRHMTAAQRLSMRINTARTSIAEQAIFSAASIDESAHIAPQYQTSFYDSVRTLKLWALAYSLFCIFGTQMVIIINARFVYAAASETTMTQEVASLLTVMNGVGSAVGRIIMSILEVWTQKRKPEERIPLTIALFIPSLVLLVAFLMLLFMRKEWLLVPFGLTALGNGFSAASVVLVMRTLYAKDVANHYNCMSLSSLFSSVLFNQVLYGGWYTREAKRQNSNICIGRQCIFVPFIIMSGLLLTSLLSNMYVHIQYKSFCDQALAERAQLLGLRAHTAPSAHADDDHVPDEHEPLLNSTD</sequence>
<feature type="transmembrane region" description="Helical" evidence="6">
    <location>
        <begin position="431"/>
        <end position="456"/>
    </location>
</feature>
<feature type="region of interest" description="Disordered" evidence="5">
    <location>
        <begin position="618"/>
        <end position="638"/>
    </location>
</feature>
<feature type="transmembrane region" description="Helical" evidence="6">
    <location>
        <begin position="468"/>
        <end position="488"/>
    </location>
</feature>
<gene>
    <name evidence="7" type="ORF">JKF63_04028</name>
</gene>
<feature type="transmembrane region" description="Helical" evidence="6">
    <location>
        <begin position="569"/>
        <end position="590"/>
    </location>
</feature>
<name>A0A836HRE0_9TRYP</name>
<dbReference type="OrthoDB" id="410267at2759"/>
<comment type="caution">
    <text evidence="7">The sequence shown here is derived from an EMBL/GenBank/DDBJ whole genome shotgun (WGS) entry which is preliminary data.</text>
</comment>
<evidence type="ECO:0000256" key="3">
    <source>
        <dbReference type="ARBA" id="ARBA00022989"/>
    </source>
</evidence>
<dbReference type="GO" id="GO:0022857">
    <property type="term" value="F:transmembrane transporter activity"/>
    <property type="evidence" value="ECO:0007669"/>
    <property type="project" value="InterPro"/>
</dbReference>
<feature type="transmembrane region" description="Helical" evidence="6">
    <location>
        <begin position="528"/>
        <end position="549"/>
    </location>
</feature>
<evidence type="ECO:0000256" key="1">
    <source>
        <dbReference type="ARBA" id="ARBA00004141"/>
    </source>
</evidence>
<dbReference type="GeneID" id="94290100"/>